<reference evidence="3 4" key="1">
    <citation type="submission" date="2019-05" db="EMBL/GenBank/DDBJ databases">
        <authorList>
            <person name="Narsing Rao M.P."/>
            <person name="Li W.J."/>
        </authorList>
    </citation>
    <scope>NUCLEOTIDE SEQUENCE [LARGE SCALE GENOMIC DNA]</scope>
    <source>
        <strain evidence="3 4">SYSU_K30003</strain>
    </source>
</reference>
<accession>A0A5R9G8N8</accession>
<comment type="caution">
    <text evidence="3">The sequence shown here is derived from an EMBL/GenBank/DDBJ whole genome shotgun (WGS) entry which is preliminary data.</text>
</comment>
<name>A0A5R9G8N8_9BACL</name>
<evidence type="ECO:0000259" key="1">
    <source>
        <dbReference type="Pfam" id="PF07833"/>
    </source>
</evidence>
<sequence length="397" mass="43696">MIMMLFSIIGKDEMMKRCRWIVVSLTFVLFLFLTGGPSALAVSVGVLKDTDRIYVPVRYLSEQFGYEATWNPHDQRITLSNQQNTVILQVNSRTVHLNGEAVTTDASPFIKSGITFIPLRLVSDAMGIAVTWDDQRFQVELMKDGTKVVLPVMTEQRWNETVERSPIQNKAHTILVQKKKISANVVTVDLLHPKVSLKVAVAEGKVGNVSELKEIAADNGAAVAINGTFFDAYTESSIKSPYGYIVAEGEIVNSASWDKRTVFSFDRQNTPGMFSGEQFLEILISSEEEVYGALQVGPRLLMDGEVSVDPESEGFRDPKILTMSGARSALGITKDYKLLIVTTNGATIPELAEVMRQTGAYQAMNMDGGASSGLWLNEKYITKPGRAISNALLVVLN</sequence>
<dbReference type="Proteomes" id="UP000309676">
    <property type="component" value="Unassembled WGS sequence"/>
</dbReference>
<dbReference type="InterPro" id="IPR036582">
    <property type="entry name" value="Mao_N_sf"/>
</dbReference>
<dbReference type="EMBL" id="VCIW01000004">
    <property type="protein sequence ID" value="TLS52772.1"/>
    <property type="molecule type" value="Genomic_DNA"/>
</dbReference>
<gene>
    <name evidence="3" type="ORF">FE782_09110</name>
</gene>
<dbReference type="AlphaFoldDB" id="A0A5R9G8N8"/>
<dbReference type="Gene3D" id="3.30.457.10">
    <property type="entry name" value="Copper amine oxidase-like, N-terminal domain"/>
    <property type="match status" value="1"/>
</dbReference>
<dbReference type="InterPro" id="IPR012854">
    <property type="entry name" value="Cu_amine_oxidase-like_N"/>
</dbReference>
<dbReference type="SUPFAM" id="SSF55383">
    <property type="entry name" value="Copper amine oxidase, domain N"/>
    <property type="match status" value="1"/>
</dbReference>
<evidence type="ECO:0000259" key="2">
    <source>
        <dbReference type="Pfam" id="PF09992"/>
    </source>
</evidence>
<feature type="domain" description="Copper amine oxidase-like N-terminal" evidence="1">
    <location>
        <begin position="49"/>
        <end position="139"/>
    </location>
</feature>
<dbReference type="Pfam" id="PF09992">
    <property type="entry name" value="NAGPA"/>
    <property type="match status" value="1"/>
</dbReference>
<dbReference type="PANTHER" id="PTHR40446:SF2">
    <property type="entry name" value="N-ACETYLGLUCOSAMINE-1-PHOSPHODIESTER ALPHA-N-ACETYLGLUCOSAMINIDASE"/>
    <property type="match status" value="1"/>
</dbReference>
<feature type="domain" description="Phosphodiester glycosidase" evidence="2">
    <location>
        <begin position="219"/>
        <end position="394"/>
    </location>
</feature>
<keyword evidence="4" id="KW-1185">Reference proteome</keyword>
<organism evidence="3 4">
    <name type="scientific">Paenibacillus antri</name>
    <dbReference type="NCBI Taxonomy" id="2582848"/>
    <lineage>
        <taxon>Bacteria</taxon>
        <taxon>Bacillati</taxon>
        <taxon>Bacillota</taxon>
        <taxon>Bacilli</taxon>
        <taxon>Bacillales</taxon>
        <taxon>Paenibacillaceae</taxon>
        <taxon>Paenibacillus</taxon>
    </lineage>
</organism>
<protein>
    <submittedName>
        <fullName evidence="3">Copper amine oxidase</fullName>
    </submittedName>
</protein>
<dbReference type="Pfam" id="PF07833">
    <property type="entry name" value="Cu_amine_oxidN1"/>
    <property type="match status" value="1"/>
</dbReference>
<evidence type="ECO:0000313" key="3">
    <source>
        <dbReference type="EMBL" id="TLS52772.1"/>
    </source>
</evidence>
<evidence type="ECO:0000313" key="4">
    <source>
        <dbReference type="Proteomes" id="UP000309676"/>
    </source>
</evidence>
<proteinExistence type="predicted"/>
<dbReference type="PANTHER" id="PTHR40446">
    <property type="entry name" value="N-ACETYLGLUCOSAMINE-1-PHOSPHODIESTER ALPHA-N-ACETYLGLUCOSAMINIDASE"/>
    <property type="match status" value="1"/>
</dbReference>
<dbReference type="InterPro" id="IPR018711">
    <property type="entry name" value="NAGPA"/>
</dbReference>